<evidence type="ECO:0000313" key="3">
    <source>
        <dbReference type="Proteomes" id="UP001200642"/>
    </source>
</evidence>
<proteinExistence type="predicted"/>
<reference evidence="2" key="1">
    <citation type="submission" date="2023-02" db="EMBL/GenBank/DDBJ databases">
        <title>Genome of Flavobacteriaceae gen. nov. sp. strain F89.</title>
        <authorList>
            <person name="Wang Y."/>
        </authorList>
    </citation>
    <scope>NUCLEOTIDE SEQUENCE</scope>
    <source>
        <strain evidence="2">F89</strain>
    </source>
</reference>
<keyword evidence="1" id="KW-0472">Membrane</keyword>
<evidence type="ECO:0000256" key="1">
    <source>
        <dbReference type="SAM" id="Phobius"/>
    </source>
</evidence>
<accession>A0AAE3EWE3</accession>
<name>A0AAE3EWE3_9FLAO</name>
<organism evidence="2 3">
    <name type="scientific">Cerina litoralis</name>
    <dbReference type="NCBI Taxonomy" id="2874477"/>
    <lineage>
        <taxon>Bacteria</taxon>
        <taxon>Pseudomonadati</taxon>
        <taxon>Bacteroidota</taxon>
        <taxon>Flavobacteriia</taxon>
        <taxon>Flavobacteriales</taxon>
        <taxon>Flavobacteriaceae</taxon>
        <taxon>Cerina</taxon>
    </lineage>
</organism>
<comment type="caution">
    <text evidence="2">The sequence shown here is derived from an EMBL/GenBank/DDBJ whole genome shotgun (WGS) entry which is preliminary data.</text>
</comment>
<dbReference type="EMBL" id="JAIRBC010000017">
    <property type="protein sequence ID" value="MCG2461584.1"/>
    <property type="molecule type" value="Genomic_DNA"/>
</dbReference>
<sequence>MKTSVKTKVQRKQIRTSIGSTPLKIFGLCLILIFYGCKDAKTTKDGPIEKVNAVTAANDNVVEVVTHVMDLEVVPKIPSGWTTFRYKNKSEDTHFFVLEKLPEGKTLADSKAEVIPVFKEGMDLFNVGKTEEGLAAFDNLPPWFFKVVFNGGIGLVSPKGVAETTVNMSPGTYVLECYVKMPNGEFHSAHGMVSQLEVTDARNGNVQPKGDVDVSVSSIGGIRIKNKISAGNHVFAVHFEDQKAYENFLGHDVHLVRLNAEANLDELNAWMNWSDPNAFKTPAPTGVTFLGGIQEMPAGSTGYFKEDLSPGNYALISEVPNPRGKNMLVKFLVE</sequence>
<keyword evidence="3" id="KW-1185">Reference proteome</keyword>
<feature type="transmembrane region" description="Helical" evidence="1">
    <location>
        <begin position="21"/>
        <end position="36"/>
    </location>
</feature>
<evidence type="ECO:0000313" key="2">
    <source>
        <dbReference type="EMBL" id="MCG2461584.1"/>
    </source>
</evidence>
<protein>
    <submittedName>
        <fullName evidence="2">Uncharacterized protein</fullName>
    </submittedName>
</protein>
<keyword evidence="1" id="KW-1133">Transmembrane helix</keyword>
<dbReference type="Proteomes" id="UP001200642">
    <property type="component" value="Unassembled WGS sequence"/>
</dbReference>
<keyword evidence="1" id="KW-0812">Transmembrane</keyword>
<dbReference type="RefSeq" id="WP_317902725.1">
    <property type="nucleotide sequence ID" value="NZ_JAIRBC010000017.1"/>
</dbReference>
<gene>
    <name evidence="2" type="ORF">K8352_12560</name>
</gene>
<dbReference type="AlphaFoldDB" id="A0AAE3EWE3"/>